<accession>A0AAP0FDZ5</accession>
<name>A0AAP0FDZ5_9MAGN</name>
<sequence length="161" mass="18695">MVLTEMAIDEETETETETEMENRFGKRGCCFWVTCGGGGGGAAAAWWERIRTADHHHHHQHQEERWWRRGWRKVREWSEIAAGPKWKTFIRRFNNHAPNCNTKGKFHYDPLSYSLNFDHGAYQNGTLEEDLVFRDFSSRYAAIPISAKSSMDLGKDAPSFI</sequence>
<protein>
    <submittedName>
        <fullName evidence="1">Uncharacterized protein</fullName>
    </submittedName>
</protein>
<organism evidence="1 2">
    <name type="scientific">Stephania yunnanensis</name>
    <dbReference type="NCBI Taxonomy" id="152371"/>
    <lineage>
        <taxon>Eukaryota</taxon>
        <taxon>Viridiplantae</taxon>
        <taxon>Streptophyta</taxon>
        <taxon>Embryophyta</taxon>
        <taxon>Tracheophyta</taxon>
        <taxon>Spermatophyta</taxon>
        <taxon>Magnoliopsida</taxon>
        <taxon>Ranunculales</taxon>
        <taxon>Menispermaceae</taxon>
        <taxon>Menispermoideae</taxon>
        <taxon>Cissampelideae</taxon>
        <taxon>Stephania</taxon>
    </lineage>
</organism>
<dbReference type="Proteomes" id="UP001420932">
    <property type="component" value="Unassembled WGS sequence"/>
</dbReference>
<dbReference type="PANTHER" id="PTHR47076">
    <property type="entry name" value="NHL DOMAIN PROTEIN"/>
    <property type="match status" value="1"/>
</dbReference>
<keyword evidence="2" id="KW-1185">Reference proteome</keyword>
<dbReference type="PANTHER" id="PTHR47076:SF1">
    <property type="entry name" value="NHL DOMAIN PROTEIN"/>
    <property type="match status" value="1"/>
</dbReference>
<evidence type="ECO:0000313" key="1">
    <source>
        <dbReference type="EMBL" id="KAK9108005.1"/>
    </source>
</evidence>
<gene>
    <name evidence="1" type="ORF">Syun_024016</name>
</gene>
<comment type="caution">
    <text evidence="1">The sequence shown here is derived from an EMBL/GenBank/DDBJ whole genome shotgun (WGS) entry which is preliminary data.</text>
</comment>
<proteinExistence type="predicted"/>
<evidence type="ECO:0000313" key="2">
    <source>
        <dbReference type="Proteomes" id="UP001420932"/>
    </source>
</evidence>
<dbReference type="AlphaFoldDB" id="A0AAP0FDZ5"/>
<reference evidence="1 2" key="1">
    <citation type="submission" date="2024-01" db="EMBL/GenBank/DDBJ databases">
        <title>Genome assemblies of Stephania.</title>
        <authorList>
            <person name="Yang L."/>
        </authorList>
    </citation>
    <scope>NUCLEOTIDE SEQUENCE [LARGE SCALE GENOMIC DNA]</scope>
    <source>
        <strain evidence="1">YNDBR</strain>
        <tissue evidence="1">Leaf</tissue>
    </source>
</reference>
<dbReference type="EMBL" id="JBBNAF010000010">
    <property type="protein sequence ID" value="KAK9108005.1"/>
    <property type="molecule type" value="Genomic_DNA"/>
</dbReference>